<accession>A0AAN8BXM7</accession>
<proteinExistence type="predicted"/>
<comment type="caution">
    <text evidence="2">The sequence shown here is derived from an EMBL/GenBank/DDBJ whole genome shotgun (WGS) entry which is preliminary data.</text>
</comment>
<gene>
    <name evidence="2" type="ORF">CgunFtcFv8_006057</name>
</gene>
<evidence type="ECO:0000256" key="1">
    <source>
        <dbReference type="SAM" id="MobiDB-lite"/>
    </source>
</evidence>
<feature type="region of interest" description="Disordered" evidence="1">
    <location>
        <begin position="25"/>
        <end position="68"/>
    </location>
</feature>
<dbReference type="AlphaFoldDB" id="A0AAN8BXM7"/>
<protein>
    <submittedName>
        <fullName evidence="2">Uncharacterized protein</fullName>
    </submittedName>
</protein>
<organism evidence="2 3">
    <name type="scientific">Champsocephalus gunnari</name>
    <name type="common">Mackerel icefish</name>
    <dbReference type="NCBI Taxonomy" id="52237"/>
    <lineage>
        <taxon>Eukaryota</taxon>
        <taxon>Metazoa</taxon>
        <taxon>Chordata</taxon>
        <taxon>Craniata</taxon>
        <taxon>Vertebrata</taxon>
        <taxon>Euteleostomi</taxon>
        <taxon>Actinopterygii</taxon>
        <taxon>Neopterygii</taxon>
        <taxon>Teleostei</taxon>
        <taxon>Neoteleostei</taxon>
        <taxon>Acanthomorphata</taxon>
        <taxon>Eupercaria</taxon>
        <taxon>Perciformes</taxon>
        <taxon>Notothenioidei</taxon>
        <taxon>Channichthyidae</taxon>
        <taxon>Champsocephalus</taxon>
    </lineage>
</organism>
<keyword evidence="3" id="KW-1185">Reference proteome</keyword>
<name>A0AAN8BXM7_CHAGU</name>
<evidence type="ECO:0000313" key="3">
    <source>
        <dbReference type="Proteomes" id="UP001331515"/>
    </source>
</evidence>
<dbReference type="EMBL" id="JAURVH010001535">
    <property type="protein sequence ID" value="KAK5893159.1"/>
    <property type="molecule type" value="Genomic_DNA"/>
</dbReference>
<sequence>MQQIGSLCGAQMGRVLGNKRGRVCGGLSAPHSRGEGSGTGSRLICTQSEEGIRHDGIGNQRSTKKSCK</sequence>
<dbReference type="Proteomes" id="UP001331515">
    <property type="component" value="Unassembled WGS sequence"/>
</dbReference>
<evidence type="ECO:0000313" key="2">
    <source>
        <dbReference type="EMBL" id="KAK5893159.1"/>
    </source>
</evidence>
<reference evidence="2 3" key="1">
    <citation type="journal article" date="2023" name="Mol. Biol. Evol.">
        <title>Genomics of Secondarily Temperate Adaptation in the Only Non-Antarctic Icefish.</title>
        <authorList>
            <person name="Rivera-Colon A.G."/>
            <person name="Rayamajhi N."/>
            <person name="Minhas B.F."/>
            <person name="Madrigal G."/>
            <person name="Bilyk K.T."/>
            <person name="Yoon V."/>
            <person name="Hune M."/>
            <person name="Gregory S."/>
            <person name="Cheng C.H.C."/>
            <person name="Catchen J.M."/>
        </authorList>
    </citation>
    <scope>NUCLEOTIDE SEQUENCE [LARGE SCALE GENOMIC DNA]</scope>
    <source>
        <tissue evidence="2">White muscle</tissue>
    </source>
</reference>